<dbReference type="OrthoDB" id="10556904at2759"/>
<dbReference type="EMBL" id="GL378329">
    <property type="protein sequence ID" value="EFJ50862.1"/>
    <property type="molecule type" value="Genomic_DNA"/>
</dbReference>
<dbReference type="InParanoid" id="D8TNL0"/>
<proteinExistence type="predicted"/>
<dbReference type="RefSeq" id="XP_002947874.1">
    <property type="nucleotide sequence ID" value="XM_002947828.1"/>
</dbReference>
<gene>
    <name evidence="2" type="ORF">VOLCADRAFT_88215</name>
</gene>
<evidence type="ECO:0000313" key="3">
    <source>
        <dbReference type="Proteomes" id="UP000001058"/>
    </source>
</evidence>
<dbReference type="KEGG" id="vcn:VOLCADRAFT_88215"/>
<name>D8TNL0_VOLCA</name>
<sequence>MVSAQYITSPGPAPTFQNGKSDVDGGALDEWGDAAQAYLAINSPGYSYDRALLKSPKAEPAFTSLPTGAAADFGYQPAGYSDHTPQPLVSIQLADEDEDSHTPLGSSKSKGNIYRRVWGSGPSPILQRQIQRYSLRNKLNKSLGDRSSIADSPGNAAYKAPETRLPRVAYLTPGTKIPAPGSPLAYRTTASSPGPNPLTPSSALKQSPAAGSGHKAIQYQPRGLAVIRHMAAASTNSSGAWPGTSPARSDVVAKPSPTMARTLDGLLLAEDIVAALVAAAVEMAENGAKQSARSNGGTARPLRQKLAVVSEGDRADVASEYGDGKGPDCRCHVM</sequence>
<dbReference type="Proteomes" id="UP000001058">
    <property type="component" value="Unassembled WGS sequence"/>
</dbReference>
<protein>
    <submittedName>
        <fullName evidence="2">Uncharacterized protein</fullName>
    </submittedName>
</protein>
<dbReference type="GeneID" id="9621208"/>
<accession>D8TNL0</accession>
<keyword evidence="3" id="KW-1185">Reference proteome</keyword>
<evidence type="ECO:0000313" key="2">
    <source>
        <dbReference type="EMBL" id="EFJ50862.1"/>
    </source>
</evidence>
<feature type="region of interest" description="Disordered" evidence="1">
    <location>
        <begin position="172"/>
        <end position="215"/>
    </location>
</feature>
<feature type="region of interest" description="Disordered" evidence="1">
    <location>
        <begin position="1"/>
        <end position="24"/>
    </location>
</feature>
<reference evidence="2 3" key="1">
    <citation type="journal article" date="2010" name="Science">
        <title>Genomic analysis of organismal complexity in the multicellular green alga Volvox carteri.</title>
        <authorList>
            <person name="Prochnik S.E."/>
            <person name="Umen J."/>
            <person name="Nedelcu A.M."/>
            <person name="Hallmann A."/>
            <person name="Miller S.M."/>
            <person name="Nishii I."/>
            <person name="Ferris P."/>
            <person name="Kuo A."/>
            <person name="Mitros T."/>
            <person name="Fritz-Laylin L.K."/>
            <person name="Hellsten U."/>
            <person name="Chapman J."/>
            <person name="Simakov O."/>
            <person name="Rensing S.A."/>
            <person name="Terry A."/>
            <person name="Pangilinan J."/>
            <person name="Kapitonov V."/>
            <person name="Jurka J."/>
            <person name="Salamov A."/>
            <person name="Shapiro H."/>
            <person name="Schmutz J."/>
            <person name="Grimwood J."/>
            <person name="Lindquist E."/>
            <person name="Lucas S."/>
            <person name="Grigoriev I.V."/>
            <person name="Schmitt R."/>
            <person name="Kirk D."/>
            <person name="Rokhsar D.S."/>
        </authorList>
    </citation>
    <scope>NUCLEOTIDE SEQUENCE [LARGE SCALE GENOMIC DNA]</scope>
    <source>
        <strain evidence="3">f. Nagariensis / Eve</strain>
    </source>
</reference>
<feature type="compositionally biased region" description="Polar residues" evidence="1">
    <location>
        <begin position="188"/>
        <end position="205"/>
    </location>
</feature>
<organism evidence="3">
    <name type="scientific">Volvox carteri f. nagariensis</name>
    <dbReference type="NCBI Taxonomy" id="3068"/>
    <lineage>
        <taxon>Eukaryota</taxon>
        <taxon>Viridiplantae</taxon>
        <taxon>Chlorophyta</taxon>
        <taxon>core chlorophytes</taxon>
        <taxon>Chlorophyceae</taxon>
        <taxon>CS clade</taxon>
        <taxon>Chlamydomonadales</taxon>
        <taxon>Volvocaceae</taxon>
        <taxon>Volvox</taxon>
    </lineage>
</organism>
<dbReference type="AlphaFoldDB" id="D8TNL0"/>
<evidence type="ECO:0000256" key="1">
    <source>
        <dbReference type="SAM" id="MobiDB-lite"/>
    </source>
</evidence>